<gene>
    <name evidence="1" type="ORF">NCTC10038_02360</name>
</gene>
<dbReference type="EMBL" id="LS483372">
    <property type="protein sequence ID" value="SQF90939.1"/>
    <property type="molecule type" value="Genomic_DNA"/>
</dbReference>
<evidence type="ECO:0000313" key="2">
    <source>
        <dbReference type="Proteomes" id="UP000248640"/>
    </source>
</evidence>
<dbReference type="Proteomes" id="UP000248640">
    <property type="component" value="Chromosome 1"/>
</dbReference>
<protein>
    <submittedName>
        <fullName evidence="1">Uncharacterized protein</fullName>
    </submittedName>
</protein>
<proteinExistence type="predicted"/>
<organism evidence="1 2">
    <name type="scientific">Pseudomonas fluorescens</name>
    <dbReference type="NCBI Taxonomy" id="294"/>
    <lineage>
        <taxon>Bacteria</taxon>
        <taxon>Pseudomonadati</taxon>
        <taxon>Pseudomonadota</taxon>
        <taxon>Gammaproteobacteria</taxon>
        <taxon>Pseudomonadales</taxon>
        <taxon>Pseudomonadaceae</taxon>
        <taxon>Pseudomonas</taxon>
    </lineage>
</organism>
<sequence length="120" mass="13935">MDFQLVLAIFLSTGALVGSGLTLYAEYTKLEALESYFSENKLICDNKRFWGRNQRIDRFYRMLVISEMLAMPNMHIKRGDVTEAELASVPLSLKRWALWPFNFGMVWIAGCVLWTVLYGW</sequence>
<name>A0A3M3XFL4_PSEFL</name>
<reference evidence="1 2" key="1">
    <citation type="submission" date="2018-06" db="EMBL/GenBank/DDBJ databases">
        <authorList>
            <consortium name="Pathogen Informatics"/>
            <person name="Doyle S."/>
        </authorList>
    </citation>
    <scope>NUCLEOTIDE SEQUENCE [LARGE SCALE GENOMIC DNA]</scope>
    <source>
        <strain evidence="1 2">NCTC10038</strain>
    </source>
</reference>
<dbReference type="AlphaFoldDB" id="A0A3M3XFL4"/>
<accession>A0A3M3XFL4</accession>
<dbReference type="GeneID" id="61638299"/>
<evidence type="ECO:0000313" key="1">
    <source>
        <dbReference type="EMBL" id="SQF90939.1"/>
    </source>
</evidence>
<dbReference type="RefSeq" id="WP_053255535.1">
    <property type="nucleotide sequence ID" value="NZ_CBCRXZ010000027.1"/>
</dbReference>